<dbReference type="EMBL" id="MU277187">
    <property type="protein sequence ID" value="KAI0069278.1"/>
    <property type="molecule type" value="Genomic_DNA"/>
</dbReference>
<dbReference type="Proteomes" id="UP000814140">
    <property type="component" value="Unassembled WGS sequence"/>
</dbReference>
<evidence type="ECO:0000313" key="1">
    <source>
        <dbReference type="EMBL" id="KAI0069278.1"/>
    </source>
</evidence>
<sequence>MENLQSELFVKIFRRSFHILKQALCTRFAGFADCVERTLARDHRSLLFGHPKLFSLTLKHCRCADKIIRGKGAEQVKAVRAGHILWNAMGGWEPLMDDPENILFHHLKCATEWTGSPLLEYIQEVFSLPSAFLRLCVLAKSRQYSRFVSGTLDIVCVRPEIQPLRFDVTAAASRMVNEHFRRHPDTLANYQGLGVDEFKAYMSEQHSDLSVIGFHSRIWPYDLPAARGRCARRV</sequence>
<evidence type="ECO:0000313" key="2">
    <source>
        <dbReference type="Proteomes" id="UP000814140"/>
    </source>
</evidence>
<proteinExistence type="predicted"/>
<gene>
    <name evidence="1" type="ORF">BV25DRAFT_120917</name>
</gene>
<reference evidence="1" key="2">
    <citation type="journal article" date="2022" name="New Phytol.">
        <title>Evolutionary transition to the ectomycorrhizal habit in the genomes of a hyperdiverse lineage of mushroom-forming fungi.</title>
        <authorList>
            <person name="Looney B."/>
            <person name="Miyauchi S."/>
            <person name="Morin E."/>
            <person name="Drula E."/>
            <person name="Courty P.E."/>
            <person name="Kohler A."/>
            <person name="Kuo A."/>
            <person name="LaButti K."/>
            <person name="Pangilinan J."/>
            <person name="Lipzen A."/>
            <person name="Riley R."/>
            <person name="Andreopoulos W."/>
            <person name="He G."/>
            <person name="Johnson J."/>
            <person name="Nolan M."/>
            <person name="Tritt A."/>
            <person name="Barry K.W."/>
            <person name="Grigoriev I.V."/>
            <person name="Nagy L.G."/>
            <person name="Hibbett D."/>
            <person name="Henrissat B."/>
            <person name="Matheny P.B."/>
            <person name="Labbe J."/>
            <person name="Martin F.M."/>
        </authorList>
    </citation>
    <scope>NUCLEOTIDE SEQUENCE</scope>
    <source>
        <strain evidence="1">HHB10654</strain>
    </source>
</reference>
<keyword evidence="2" id="KW-1185">Reference proteome</keyword>
<organism evidence="1 2">
    <name type="scientific">Artomyces pyxidatus</name>
    <dbReference type="NCBI Taxonomy" id="48021"/>
    <lineage>
        <taxon>Eukaryota</taxon>
        <taxon>Fungi</taxon>
        <taxon>Dikarya</taxon>
        <taxon>Basidiomycota</taxon>
        <taxon>Agaricomycotina</taxon>
        <taxon>Agaricomycetes</taxon>
        <taxon>Russulales</taxon>
        <taxon>Auriscalpiaceae</taxon>
        <taxon>Artomyces</taxon>
    </lineage>
</organism>
<reference evidence="1" key="1">
    <citation type="submission" date="2021-03" db="EMBL/GenBank/DDBJ databases">
        <authorList>
            <consortium name="DOE Joint Genome Institute"/>
            <person name="Ahrendt S."/>
            <person name="Looney B.P."/>
            <person name="Miyauchi S."/>
            <person name="Morin E."/>
            <person name="Drula E."/>
            <person name="Courty P.E."/>
            <person name="Chicoki N."/>
            <person name="Fauchery L."/>
            <person name="Kohler A."/>
            <person name="Kuo A."/>
            <person name="Labutti K."/>
            <person name="Pangilinan J."/>
            <person name="Lipzen A."/>
            <person name="Riley R."/>
            <person name="Andreopoulos W."/>
            <person name="He G."/>
            <person name="Johnson J."/>
            <person name="Barry K.W."/>
            <person name="Grigoriev I.V."/>
            <person name="Nagy L."/>
            <person name="Hibbett D."/>
            <person name="Henrissat B."/>
            <person name="Matheny P.B."/>
            <person name="Labbe J."/>
            <person name="Martin F."/>
        </authorList>
    </citation>
    <scope>NUCLEOTIDE SEQUENCE</scope>
    <source>
        <strain evidence="1">HHB10654</strain>
    </source>
</reference>
<protein>
    <submittedName>
        <fullName evidence="1">Uncharacterized protein</fullName>
    </submittedName>
</protein>
<name>A0ACB8TLL1_9AGAM</name>
<comment type="caution">
    <text evidence="1">The sequence shown here is derived from an EMBL/GenBank/DDBJ whole genome shotgun (WGS) entry which is preliminary data.</text>
</comment>
<accession>A0ACB8TLL1</accession>